<dbReference type="Pfam" id="PF03704">
    <property type="entry name" value="BTAD"/>
    <property type="match status" value="1"/>
</dbReference>
<accession>A0A4R6JAQ4</accession>
<dbReference type="AlphaFoldDB" id="A0A4R6JAQ4"/>
<evidence type="ECO:0000313" key="7">
    <source>
        <dbReference type="EMBL" id="TDO31545.1"/>
    </source>
</evidence>
<dbReference type="InterPro" id="IPR005158">
    <property type="entry name" value="BTAD"/>
</dbReference>
<dbReference type="Gene3D" id="3.40.50.300">
    <property type="entry name" value="P-loop containing nucleotide triphosphate hydrolases"/>
    <property type="match status" value="1"/>
</dbReference>
<dbReference type="InterPro" id="IPR036388">
    <property type="entry name" value="WH-like_DNA-bd_sf"/>
</dbReference>
<name>A0A4R6JAQ4_9ACTN</name>
<dbReference type="GO" id="GO:0000160">
    <property type="term" value="P:phosphorelay signal transduction system"/>
    <property type="evidence" value="ECO:0007669"/>
    <property type="project" value="InterPro"/>
</dbReference>
<sequence>MASPAPSLPSGGGRGLKIQILGPLRVRRDGVELDPGPPQQALLLALLLARCGHPMGVHELISAIWEEDIPSSARNIIQKYVGALRRLIEPGLALRDNGSFLRRHGDSYSFTGPPDILDLVRFRQLVAAARADTAGHRPEAALDSYVEALALWHGPAGDGVACGTRATPIFAAIDDDFYDTCVAAAELAVSLRRPEPVLRALQTAAAAAPFHEPMQAALVRVLGAAGRQAEALSVYRTVRERLADELGIDPGPPLEEAHRSVLGRPTSPPVEPPAVVVSALVGRARELAVLRAVAGEARAGRTAVGIVEGEPGVGKTMLVKEAAADAGRLGALTVWGACLPGDGTPSLWPWEQALGAVVDSLPPASREKWRAGDLGRLLEPRDDDAGIAADSAGNGQFRLFELVVGVVGHAVAQRPVLLVLDDLQWADTASLRLFGHLAGRLPGGCAVIGILRDRAPVPGSDLAGVLAAAGRLPGHRRIRLGPLRTAEVAELVRRETGHEPDAEVARTIHARTAGNPFFARELARMLSEGEGEDDVPGAAKVPSTVRDVVRDRMAVLGDQARELLYLGAVIGLDIDLGLLARAAVLEVADCWEQLRPSLAQGMIETRHDDPSAVRFAHDLVRESVLGTTPPERVPRLHLAVADALELTHADDESAVEPLAYHLWAAGPLADPARAGAALMRAGHRAAVKFAFEAAARHLQSAARIARAAGLPELELSALSTFSAVARRQASYAGPTVDLVERAAHLATRLGRPAEAADHLYVRLNAAYFSGERDRSRWAHQLSELGRSSDDPVVQVTARQAMGLHHWDQGDIAAAYLSFSGNDYYTISDGVVSRRPELALRRDIPPGGGPGWHAVVTALHGDPGAAYSFLDAWDEPGNEVVASIWVYYTAMVATMAGDLPSARRAVERWTGENLERVNAERSRYVRQYWHWVRALSGDDPASAAAEAQRHLASTLLDPPRWGIAYHHALVAEMWLAAERPHEAGAALARAAEALDEYDQRYAEGHILLVRARLLLARGASGETVRAAAEAARARSAARGAHLFARRAESLLAGIKPDHDR</sequence>
<evidence type="ECO:0000259" key="6">
    <source>
        <dbReference type="PROSITE" id="PS51755"/>
    </source>
</evidence>
<evidence type="ECO:0000256" key="1">
    <source>
        <dbReference type="ARBA" id="ARBA00005820"/>
    </source>
</evidence>
<keyword evidence="2" id="KW-0805">Transcription regulation</keyword>
<dbReference type="SMART" id="SM00862">
    <property type="entry name" value="Trans_reg_C"/>
    <property type="match status" value="1"/>
</dbReference>
<keyword evidence="3 5" id="KW-0238">DNA-binding</keyword>
<evidence type="ECO:0000256" key="4">
    <source>
        <dbReference type="ARBA" id="ARBA00023163"/>
    </source>
</evidence>
<dbReference type="Pfam" id="PF13191">
    <property type="entry name" value="AAA_16"/>
    <property type="match status" value="1"/>
</dbReference>
<feature type="domain" description="OmpR/PhoB-type" evidence="6">
    <location>
        <begin position="5"/>
        <end position="112"/>
    </location>
</feature>
<dbReference type="CDD" id="cd15831">
    <property type="entry name" value="BTAD"/>
    <property type="match status" value="1"/>
</dbReference>
<reference evidence="7 8" key="1">
    <citation type="submission" date="2019-03" db="EMBL/GenBank/DDBJ databases">
        <title>Sequencing the genomes of 1000 actinobacteria strains.</title>
        <authorList>
            <person name="Klenk H.-P."/>
        </authorList>
    </citation>
    <scope>NUCLEOTIDE SEQUENCE [LARGE SCALE GENOMIC DNA]</scope>
    <source>
        <strain evidence="7 8">DSM 43805</strain>
    </source>
</reference>
<proteinExistence type="inferred from homology"/>
<gene>
    <name evidence="7" type="ORF">C8E87_6971</name>
</gene>
<dbReference type="InterPro" id="IPR027417">
    <property type="entry name" value="P-loop_NTPase"/>
</dbReference>
<comment type="similarity">
    <text evidence="1">Belongs to the AfsR/DnrI/RedD regulatory family.</text>
</comment>
<dbReference type="InterPro" id="IPR011990">
    <property type="entry name" value="TPR-like_helical_dom_sf"/>
</dbReference>
<dbReference type="InterPro" id="IPR016032">
    <property type="entry name" value="Sig_transdc_resp-reg_C-effctor"/>
</dbReference>
<evidence type="ECO:0000256" key="2">
    <source>
        <dbReference type="ARBA" id="ARBA00023015"/>
    </source>
</evidence>
<dbReference type="InterPro" id="IPR041664">
    <property type="entry name" value="AAA_16"/>
</dbReference>
<protein>
    <submittedName>
        <fullName evidence="7">Transcriptional regulator</fullName>
    </submittedName>
</protein>
<dbReference type="SMART" id="SM01043">
    <property type="entry name" value="BTAD"/>
    <property type="match status" value="1"/>
</dbReference>
<dbReference type="PANTHER" id="PTHR35807">
    <property type="entry name" value="TRANSCRIPTIONAL REGULATOR REDD-RELATED"/>
    <property type="match status" value="1"/>
</dbReference>
<dbReference type="Gene3D" id="1.10.10.10">
    <property type="entry name" value="Winged helix-like DNA-binding domain superfamily/Winged helix DNA-binding domain"/>
    <property type="match status" value="1"/>
</dbReference>
<dbReference type="SUPFAM" id="SSF46894">
    <property type="entry name" value="C-terminal effector domain of the bipartite response regulators"/>
    <property type="match status" value="1"/>
</dbReference>
<evidence type="ECO:0000256" key="5">
    <source>
        <dbReference type="PROSITE-ProRule" id="PRU01091"/>
    </source>
</evidence>
<dbReference type="InterPro" id="IPR001867">
    <property type="entry name" value="OmpR/PhoB-type_DNA-bd"/>
</dbReference>
<keyword evidence="8" id="KW-1185">Reference proteome</keyword>
<dbReference type="InterPro" id="IPR051677">
    <property type="entry name" value="AfsR-DnrI-RedD_regulator"/>
</dbReference>
<dbReference type="SUPFAM" id="SSF52540">
    <property type="entry name" value="P-loop containing nucleoside triphosphate hydrolases"/>
    <property type="match status" value="1"/>
</dbReference>
<evidence type="ECO:0000313" key="8">
    <source>
        <dbReference type="Proteomes" id="UP000294901"/>
    </source>
</evidence>
<comment type="caution">
    <text evidence="7">The sequence shown here is derived from an EMBL/GenBank/DDBJ whole genome shotgun (WGS) entry which is preliminary data.</text>
</comment>
<evidence type="ECO:0000256" key="3">
    <source>
        <dbReference type="ARBA" id="ARBA00023125"/>
    </source>
</evidence>
<dbReference type="Proteomes" id="UP000294901">
    <property type="component" value="Unassembled WGS sequence"/>
</dbReference>
<dbReference type="GO" id="GO:0003677">
    <property type="term" value="F:DNA binding"/>
    <property type="evidence" value="ECO:0007669"/>
    <property type="project" value="UniProtKB-UniRule"/>
</dbReference>
<dbReference type="GO" id="GO:0006355">
    <property type="term" value="P:regulation of DNA-templated transcription"/>
    <property type="evidence" value="ECO:0007669"/>
    <property type="project" value="InterPro"/>
</dbReference>
<keyword evidence="4" id="KW-0804">Transcription</keyword>
<dbReference type="PROSITE" id="PS51755">
    <property type="entry name" value="OMPR_PHOB"/>
    <property type="match status" value="1"/>
</dbReference>
<dbReference type="SUPFAM" id="SSF48452">
    <property type="entry name" value="TPR-like"/>
    <property type="match status" value="1"/>
</dbReference>
<organism evidence="7 8">
    <name type="scientific">Paractinoplanes brasiliensis</name>
    <dbReference type="NCBI Taxonomy" id="52695"/>
    <lineage>
        <taxon>Bacteria</taxon>
        <taxon>Bacillati</taxon>
        <taxon>Actinomycetota</taxon>
        <taxon>Actinomycetes</taxon>
        <taxon>Micromonosporales</taxon>
        <taxon>Micromonosporaceae</taxon>
        <taxon>Paractinoplanes</taxon>
    </lineage>
</organism>
<dbReference type="EMBL" id="SNWR01000002">
    <property type="protein sequence ID" value="TDO31545.1"/>
    <property type="molecule type" value="Genomic_DNA"/>
</dbReference>
<feature type="DNA-binding region" description="OmpR/PhoB-type" evidence="5">
    <location>
        <begin position="5"/>
        <end position="112"/>
    </location>
</feature>
<dbReference type="Gene3D" id="1.25.40.10">
    <property type="entry name" value="Tetratricopeptide repeat domain"/>
    <property type="match status" value="2"/>
</dbReference>
<dbReference type="PANTHER" id="PTHR35807:SF1">
    <property type="entry name" value="TRANSCRIPTIONAL REGULATOR REDD"/>
    <property type="match status" value="1"/>
</dbReference>